<proteinExistence type="predicted"/>
<feature type="chain" id="PRO_5045319356" description="Secreted protein" evidence="1">
    <location>
        <begin position="22"/>
        <end position="118"/>
    </location>
</feature>
<dbReference type="EMBL" id="JBBPBN010000016">
    <property type="protein sequence ID" value="KAK9020825.1"/>
    <property type="molecule type" value="Genomic_DNA"/>
</dbReference>
<accession>A0ABR2S6V2</accession>
<organism evidence="2 3">
    <name type="scientific">Hibiscus sabdariffa</name>
    <name type="common">roselle</name>
    <dbReference type="NCBI Taxonomy" id="183260"/>
    <lineage>
        <taxon>Eukaryota</taxon>
        <taxon>Viridiplantae</taxon>
        <taxon>Streptophyta</taxon>
        <taxon>Embryophyta</taxon>
        <taxon>Tracheophyta</taxon>
        <taxon>Spermatophyta</taxon>
        <taxon>Magnoliopsida</taxon>
        <taxon>eudicotyledons</taxon>
        <taxon>Gunneridae</taxon>
        <taxon>Pentapetalae</taxon>
        <taxon>rosids</taxon>
        <taxon>malvids</taxon>
        <taxon>Malvales</taxon>
        <taxon>Malvaceae</taxon>
        <taxon>Malvoideae</taxon>
        <taxon>Hibiscus</taxon>
    </lineage>
</organism>
<keyword evidence="3" id="KW-1185">Reference proteome</keyword>
<evidence type="ECO:0000313" key="3">
    <source>
        <dbReference type="Proteomes" id="UP001396334"/>
    </source>
</evidence>
<feature type="signal peptide" evidence="1">
    <location>
        <begin position="1"/>
        <end position="21"/>
    </location>
</feature>
<protein>
    <recommendedName>
        <fullName evidence="4">Secreted protein</fullName>
    </recommendedName>
</protein>
<dbReference type="Proteomes" id="UP001396334">
    <property type="component" value="Unassembled WGS sequence"/>
</dbReference>
<evidence type="ECO:0008006" key="4">
    <source>
        <dbReference type="Google" id="ProtNLM"/>
    </source>
</evidence>
<comment type="caution">
    <text evidence="2">The sequence shown here is derived from an EMBL/GenBank/DDBJ whole genome shotgun (WGS) entry which is preliminary data.</text>
</comment>
<gene>
    <name evidence="2" type="ORF">V6N11_010837</name>
</gene>
<evidence type="ECO:0000256" key="1">
    <source>
        <dbReference type="SAM" id="SignalP"/>
    </source>
</evidence>
<reference evidence="2 3" key="1">
    <citation type="journal article" date="2024" name="G3 (Bethesda)">
        <title>Genome assembly of Hibiscus sabdariffa L. provides insights into metabolisms of medicinal natural products.</title>
        <authorList>
            <person name="Kim T."/>
        </authorList>
    </citation>
    <scope>NUCLEOTIDE SEQUENCE [LARGE SCALE GENOMIC DNA]</scope>
    <source>
        <strain evidence="2">TK-2024</strain>
        <tissue evidence="2">Old leaves</tissue>
    </source>
</reference>
<keyword evidence="1" id="KW-0732">Signal</keyword>
<name>A0ABR2S6V2_9ROSI</name>
<sequence>MAYFIASNLFTLAVFISTSNSESTSMQNSMSSLFIRFRFAPCSAHRGWRARIEEHERRLPVGCGCSCLGGQSCVSYHDNCHERGGEEHDIYSRGWSVRKRNSNLGISILKSPRTRYRE</sequence>
<evidence type="ECO:0000313" key="2">
    <source>
        <dbReference type="EMBL" id="KAK9020825.1"/>
    </source>
</evidence>